<dbReference type="GO" id="GO:0006310">
    <property type="term" value="P:DNA recombination"/>
    <property type="evidence" value="ECO:0007669"/>
    <property type="project" value="UniProtKB-KW"/>
</dbReference>
<protein>
    <submittedName>
        <fullName evidence="8">Site-specific integrase</fullName>
    </submittedName>
</protein>
<feature type="domain" description="Core-binding (CB)" evidence="7">
    <location>
        <begin position="33"/>
        <end position="139"/>
    </location>
</feature>
<dbReference type="InterPro" id="IPR044068">
    <property type="entry name" value="CB"/>
</dbReference>
<gene>
    <name evidence="8" type="ORF">D8I35_06180</name>
</gene>
<keyword evidence="3 5" id="KW-0238">DNA-binding</keyword>
<dbReference type="InterPro" id="IPR010998">
    <property type="entry name" value="Integrase_recombinase_N"/>
</dbReference>
<dbReference type="AlphaFoldDB" id="A0A3M6R077"/>
<feature type="domain" description="Tyr recombinase" evidence="6">
    <location>
        <begin position="159"/>
        <end position="327"/>
    </location>
</feature>
<evidence type="ECO:0000313" key="8">
    <source>
        <dbReference type="EMBL" id="RMX08650.1"/>
    </source>
</evidence>
<proteinExistence type="inferred from homology"/>
<evidence type="ECO:0000313" key="9">
    <source>
        <dbReference type="Proteomes" id="UP000278006"/>
    </source>
</evidence>
<dbReference type="OrthoDB" id="662444at2"/>
<dbReference type="GO" id="GO:0003677">
    <property type="term" value="F:DNA binding"/>
    <property type="evidence" value="ECO:0007669"/>
    <property type="project" value="UniProtKB-UniRule"/>
</dbReference>
<dbReference type="EMBL" id="RDQO01000001">
    <property type="protein sequence ID" value="RMX08650.1"/>
    <property type="molecule type" value="Genomic_DNA"/>
</dbReference>
<organism evidence="8 9">
    <name type="scientific">Corticibacter populi</name>
    <dbReference type="NCBI Taxonomy" id="1550736"/>
    <lineage>
        <taxon>Bacteria</taxon>
        <taxon>Pseudomonadati</taxon>
        <taxon>Pseudomonadota</taxon>
        <taxon>Betaproteobacteria</taxon>
        <taxon>Burkholderiales</taxon>
        <taxon>Comamonadaceae</taxon>
        <taxon>Corticibacter</taxon>
    </lineage>
</organism>
<dbReference type="Gene3D" id="1.10.150.130">
    <property type="match status" value="1"/>
</dbReference>
<keyword evidence="9" id="KW-1185">Reference proteome</keyword>
<dbReference type="PANTHER" id="PTHR30349:SF64">
    <property type="entry name" value="PROPHAGE INTEGRASE INTD-RELATED"/>
    <property type="match status" value="1"/>
</dbReference>
<dbReference type="SUPFAM" id="SSF56349">
    <property type="entry name" value="DNA breaking-rejoining enzymes"/>
    <property type="match status" value="1"/>
</dbReference>
<evidence type="ECO:0000256" key="5">
    <source>
        <dbReference type="PROSITE-ProRule" id="PRU01248"/>
    </source>
</evidence>
<dbReference type="InterPro" id="IPR011010">
    <property type="entry name" value="DNA_brk_join_enz"/>
</dbReference>
<evidence type="ECO:0000256" key="3">
    <source>
        <dbReference type="ARBA" id="ARBA00023125"/>
    </source>
</evidence>
<dbReference type="InterPro" id="IPR002104">
    <property type="entry name" value="Integrase_catalytic"/>
</dbReference>
<evidence type="ECO:0000256" key="4">
    <source>
        <dbReference type="ARBA" id="ARBA00023172"/>
    </source>
</evidence>
<name>A0A3M6R077_9BURK</name>
<comment type="similarity">
    <text evidence="1">Belongs to the 'phage' integrase family.</text>
</comment>
<dbReference type="Pfam" id="PF00589">
    <property type="entry name" value="Phage_integrase"/>
    <property type="match status" value="1"/>
</dbReference>
<evidence type="ECO:0000259" key="6">
    <source>
        <dbReference type="PROSITE" id="PS51898"/>
    </source>
</evidence>
<dbReference type="PROSITE" id="PS51900">
    <property type="entry name" value="CB"/>
    <property type="match status" value="1"/>
</dbReference>
<evidence type="ECO:0000256" key="2">
    <source>
        <dbReference type="ARBA" id="ARBA00022908"/>
    </source>
</evidence>
<dbReference type="PANTHER" id="PTHR30349">
    <property type="entry name" value="PHAGE INTEGRASE-RELATED"/>
    <property type="match status" value="1"/>
</dbReference>
<dbReference type="InterPro" id="IPR013762">
    <property type="entry name" value="Integrase-like_cat_sf"/>
</dbReference>
<dbReference type="GO" id="GO:0015074">
    <property type="term" value="P:DNA integration"/>
    <property type="evidence" value="ECO:0007669"/>
    <property type="project" value="UniProtKB-KW"/>
</dbReference>
<comment type="caution">
    <text evidence="8">The sequence shown here is derived from an EMBL/GenBank/DDBJ whole genome shotgun (WGS) entry which is preliminary data.</text>
</comment>
<dbReference type="InterPro" id="IPR050090">
    <property type="entry name" value="Tyrosine_recombinase_XerCD"/>
</dbReference>
<keyword evidence="4" id="KW-0233">DNA recombination</keyword>
<keyword evidence="2" id="KW-0229">DNA integration</keyword>
<dbReference type="RefSeq" id="WP_122226776.1">
    <property type="nucleotide sequence ID" value="NZ_RDQO01000001.1"/>
</dbReference>
<reference evidence="8 9" key="1">
    <citation type="submission" date="2018-10" db="EMBL/GenBank/DDBJ databases">
        <title>Draft genome of Cortibacter populi DSM10536.</title>
        <authorList>
            <person name="Bernier A.-M."/>
            <person name="Bernard K."/>
        </authorList>
    </citation>
    <scope>NUCLEOTIDE SEQUENCE [LARGE SCALE GENOMIC DNA]</scope>
    <source>
        <strain evidence="8 9">DSM 105136</strain>
    </source>
</reference>
<evidence type="ECO:0000259" key="7">
    <source>
        <dbReference type="PROSITE" id="PS51900"/>
    </source>
</evidence>
<sequence length="339" mass="39415">MSLYKRKDSPNWWVKLPPIPGEGGKPLQISTGTASKRDAQAFHDRLKVERWEQARLGVKPRRKWEDAVAKFLEETSHKRTHKQDQAMLAWLTPELGGKWLDEIDRAQIDRIKAKRARIASKARANRYLALLRSILRKACHEWEWIDHIPKMTLFRENNGRIRALTREEFWRLHRELPPHLADMALFAVSTGLRAANVRLLQWAWVDMPRRHMRIPADQFKNGEAHGVPLNQTAMDILNRRDGLNAKYVFTFNAKPVEQISTRAWRAALARAGIEDFHWHDLRHTWATWQRQAGTPTHELQRLGGWKSLVMVERYAHVAPEGLRVAADRLDNVLGYTAAT</sequence>
<accession>A0A3M6R077</accession>
<dbReference type="Proteomes" id="UP000278006">
    <property type="component" value="Unassembled WGS sequence"/>
</dbReference>
<dbReference type="CDD" id="cd00796">
    <property type="entry name" value="INT_Rci_Hp1_C"/>
    <property type="match status" value="1"/>
</dbReference>
<evidence type="ECO:0000256" key="1">
    <source>
        <dbReference type="ARBA" id="ARBA00008857"/>
    </source>
</evidence>
<dbReference type="Gene3D" id="1.10.443.10">
    <property type="entry name" value="Intergrase catalytic core"/>
    <property type="match status" value="1"/>
</dbReference>
<dbReference type="PROSITE" id="PS51898">
    <property type="entry name" value="TYR_RECOMBINASE"/>
    <property type="match status" value="1"/>
</dbReference>